<reference evidence="2" key="1">
    <citation type="journal article" date="2015" name="Nat. Genet.">
        <title>The genome and transcriptome of the zoonotic hookworm Ancylostoma ceylanicum identify infection-specific gene families.</title>
        <authorList>
            <person name="Schwarz E.M."/>
            <person name="Hu Y."/>
            <person name="Antoshechkin I."/>
            <person name="Miller M.M."/>
            <person name="Sternberg P.W."/>
            <person name="Aroian R.V."/>
        </authorList>
    </citation>
    <scope>NUCLEOTIDE SEQUENCE</scope>
    <source>
        <strain evidence="2">HY135</strain>
    </source>
</reference>
<protein>
    <submittedName>
        <fullName evidence="1">Uncharacterized protein</fullName>
    </submittedName>
</protein>
<proteinExistence type="predicted"/>
<sequence length="124" mass="14604">MQLNPEESLQLFEELRSKMMGEKSKYNTMATYLLTKLVTSGSYYELLDGQHKHAAILKRNKEVQQCGTRPFFDRKLRIQECNATNELSKGLWKLKHVQEDSGALPYKLFEKVHRRLLHRLIHSN</sequence>
<dbReference type="AlphaFoldDB" id="A0A016WNL5"/>
<comment type="caution">
    <text evidence="1">The sequence shown here is derived from an EMBL/GenBank/DDBJ whole genome shotgun (WGS) entry which is preliminary data.</text>
</comment>
<evidence type="ECO:0000313" key="1">
    <source>
        <dbReference type="EMBL" id="EYC41409.1"/>
    </source>
</evidence>
<evidence type="ECO:0000313" key="2">
    <source>
        <dbReference type="Proteomes" id="UP000024635"/>
    </source>
</evidence>
<gene>
    <name evidence="1" type="primary">Acey_s0570.g98</name>
    <name evidence="1" type="ORF">Y032_0570g98</name>
</gene>
<dbReference type="EMBL" id="JARK01000170">
    <property type="protein sequence ID" value="EYC41409.1"/>
    <property type="molecule type" value="Genomic_DNA"/>
</dbReference>
<name>A0A016WNL5_9BILA</name>
<dbReference type="Proteomes" id="UP000024635">
    <property type="component" value="Unassembled WGS sequence"/>
</dbReference>
<keyword evidence="2" id="KW-1185">Reference proteome</keyword>
<organism evidence="1 2">
    <name type="scientific">Ancylostoma ceylanicum</name>
    <dbReference type="NCBI Taxonomy" id="53326"/>
    <lineage>
        <taxon>Eukaryota</taxon>
        <taxon>Metazoa</taxon>
        <taxon>Ecdysozoa</taxon>
        <taxon>Nematoda</taxon>
        <taxon>Chromadorea</taxon>
        <taxon>Rhabditida</taxon>
        <taxon>Rhabditina</taxon>
        <taxon>Rhabditomorpha</taxon>
        <taxon>Strongyloidea</taxon>
        <taxon>Ancylostomatidae</taxon>
        <taxon>Ancylostomatinae</taxon>
        <taxon>Ancylostoma</taxon>
    </lineage>
</organism>
<accession>A0A016WNL5</accession>